<organism evidence="1 2">
    <name type="scientific">Chitinophaga niabensis</name>
    <dbReference type="NCBI Taxonomy" id="536979"/>
    <lineage>
        <taxon>Bacteria</taxon>
        <taxon>Pseudomonadati</taxon>
        <taxon>Bacteroidota</taxon>
        <taxon>Chitinophagia</taxon>
        <taxon>Chitinophagales</taxon>
        <taxon>Chitinophagaceae</taxon>
        <taxon>Chitinophaga</taxon>
    </lineage>
</organism>
<sequence>MRLFLLLFFYLVSNIANAQKIRLKSLQFGPSITMQITRQDTTMAEVRMLVKDPQNFPKNNIDTLEKEFNRGLFQGTSGHVQVALLTTWEIPGDKKTLWGLQKEWSIGIEYDYTSNNQPRWTNVPSFTGTGPDTIRDVYFRRNNHAIGLYTEFVFKKGFSRDRISIYAGLGGTLSYSVGGYVLETNSRRDNSSYKEVDIERFRHYTEQRRDISVLFPMGVVFRPGGLRRPLGILLGLRPGFMIVKERNLSAYVPGLIGYTARLIYHFH</sequence>
<evidence type="ECO:0000313" key="2">
    <source>
        <dbReference type="Proteomes" id="UP000185003"/>
    </source>
</evidence>
<dbReference type="RefSeq" id="WP_074241496.1">
    <property type="nucleotide sequence ID" value="NZ_FSRA01000002.1"/>
</dbReference>
<dbReference type="STRING" id="536979.SAMN04488055_4125"/>
<dbReference type="Proteomes" id="UP000185003">
    <property type="component" value="Unassembled WGS sequence"/>
</dbReference>
<gene>
    <name evidence="1" type="ORF">SAMN04488055_4125</name>
</gene>
<evidence type="ECO:0000313" key="1">
    <source>
        <dbReference type="EMBL" id="SIO44908.1"/>
    </source>
</evidence>
<protein>
    <recommendedName>
        <fullName evidence="3">Outer membrane protein beta-barrel domain-containing protein</fullName>
    </recommendedName>
</protein>
<keyword evidence="2" id="KW-1185">Reference proteome</keyword>
<reference evidence="2" key="1">
    <citation type="submission" date="2016-11" db="EMBL/GenBank/DDBJ databases">
        <authorList>
            <person name="Varghese N."/>
            <person name="Submissions S."/>
        </authorList>
    </citation>
    <scope>NUCLEOTIDE SEQUENCE [LARGE SCALE GENOMIC DNA]</scope>
    <source>
        <strain evidence="2">DSM 24787</strain>
    </source>
</reference>
<accession>A0A1N6JKK4</accession>
<proteinExistence type="predicted"/>
<name>A0A1N6JKK4_9BACT</name>
<evidence type="ECO:0008006" key="3">
    <source>
        <dbReference type="Google" id="ProtNLM"/>
    </source>
</evidence>
<dbReference type="EMBL" id="FSRA01000002">
    <property type="protein sequence ID" value="SIO44908.1"/>
    <property type="molecule type" value="Genomic_DNA"/>
</dbReference>
<dbReference type="AlphaFoldDB" id="A0A1N6JKK4"/>